<sequence length="88" mass="9357">MSDDPYTSPASDPLPDTMDDCPGCGARLIRGNVDGTLRWLPDDASSMQKFIGGKRVAGPPPLSISIGARKQEAKHCPSCGVTIIFPDR</sequence>
<proteinExistence type="predicted"/>
<dbReference type="RefSeq" id="WP_338687225.1">
    <property type="nucleotide sequence ID" value="NZ_AP024702.1"/>
</dbReference>
<reference evidence="2 3" key="1">
    <citation type="submission" date="2021-06" db="EMBL/GenBank/DDBJ databases">
        <title>Complete genome of Haloferula helveola possessing various polysaccharide degrading enzymes.</title>
        <authorList>
            <person name="Takami H."/>
            <person name="Huang C."/>
            <person name="Hamasaki K."/>
        </authorList>
    </citation>
    <scope>NUCLEOTIDE SEQUENCE [LARGE SCALE GENOMIC DNA]</scope>
    <source>
        <strain evidence="2 3">CN-1</strain>
    </source>
</reference>
<accession>A0ABM7RKP0</accession>
<keyword evidence="3" id="KW-1185">Reference proteome</keyword>
<evidence type="ECO:0000313" key="2">
    <source>
        <dbReference type="EMBL" id="BCX50252.1"/>
    </source>
</evidence>
<evidence type="ECO:0000313" key="3">
    <source>
        <dbReference type="Proteomes" id="UP001374893"/>
    </source>
</evidence>
<dbReference type="EMBL" id="AP024702">
    <property type="protein sequence ID" value="BCX50252.1"/>
    <property type="molecule type" value="Genomic_DNA"/>
</dbReference>
<evidence type="ECO:0000259" key="1">
    <source>
        <dbReference type="Pfam" id="PF20097"/>
    </source>
</evidence>
<gene>
    <name evidence="2" type="ORF">HAHE_41600</name>
</gene>
<feature type="domain" description="DUF6487" evidence="1">
    <location>
        <begin position="21"/>
        <end position="84"/>
    </location>
</feature>
<organism evidence="2 3">
    <name type="scientific">Haloferula helveola</name>
    <dbReference type="NCBI Taxonomy" id="490095"/>
    <lineage>
        <taxon>Bacteria</taxon>
        <taxon>Pseudomonadati</taxon>
        <taxon>Verrucomicrobiota</taxon>
        <taxon>Verrucomicrobiia</taxon>
        <taxon>Verrucomicrobiales</taxon>
        <taxon>Verrucomicrobiaceae</taxon>
        <taxon>Haloferula</taxon>
    </lineage>
</organism>
<dbReference type="Proteomes" id="UP001374893">
    <property type="component" value="Chromosome"/>
</dbReference>
<dbReference type="InterPro" id="IPR045504">
    <property type="entry name" value="DUF6487"/>
</dbReference>
<name>A0ABM7RKP0_9BACT</name>
<protein>
    <recommendedName>
        <fullName evidence="1">DUF6487 domain-containing protein</fullName>
    </recommendedName>
</protein>
<dbReference type="Pfam" id="PF20097">
    <property type="entry name" value="DUF6487"/>
    <property type="match status" value="1"/>
</dbReference>